<dbReference type="SUPFAM" id="SSF52540">
    <property type="entry name" value="P-loop containing nucleoside triphosphate hydrolases"/>
    <property type="match status" value="1"/>
</dbReference>
<organism evidence="1 2">
    <name type="scientific">Rhizophagus irregularis (strain DAOM 181602 / DAOM 197198 / MUCL 43194)</name>
    <name type="common">Arbuscular mycorrhizal fungus</name>
    <name type="synonym">Glomus intraradices</name>
    <dbReference type="NCBI Taxonomy" id="747089"/>
    <lineage>
        <taxon>Eukaryota</taxon>
        <taxon>Fungi</taxon>
        <taxon>Fungi incertae sedis</taxon>
        <taxon>Mucoromycota</taxon>
        <taxon>Glomeromycotina</taxon>
        <taxon>Glomeromycetes</taxon>
        <taxon>Glomerales</taxon>
        <taxon>Glomeraceae</taxon>
        <taxon>Rhizophagus</taxon>
    </lineage>
</organism>
<dbReference type="Proteomes" id="UP000018888">
    <property type="component" value="Unassembled WGS sequence"/>
</dbReference>
<dbReference type="InterPro" id="IPR027417">
    <property type="entry name" value="P-loop_NTPase"/>
</dbReference>
<proteinExistence type="predicted"/>
<gene>
    <name evidence="1" type="ORF">GLOIN_2v1779766</name>
</gene>
<dbReference type="VEuPathDB" id="FungiDB:RhiirFUN_024498"/>
<keyword evidence="2" id="KW-1185">Reference proteome</keyword>
<accession>A0A2P4PP16</accession>
<dbReference type="PANTHER" id="PTHR22605:SF1">
    <property type="entry name" value="RZ-TYPE DOMAIN-CONTAINING PROTEIN"/>
    <property type="match status" value="1"/>
</dbReference>
<dbReference type="GO" id="GO:0016887">
    <property type="term" value="F:ATP hydrolysis activity"/>
    <property type="evidence" value="ECO:0007669"/>
    <property type="project" value="InterPro"/>
</dbReference>
<sequence length="3931" mass="462220">MYEIKITFHVHLPEGVEKIGQPVVLGNRKELGSLETPIVKLRQQNLTYWKSDPISILFHDTDTHIELIKYKYAIHIVPKSMFSRGNEKIIFEGFEESFQDWRTLDTERNNQFDIWKNNNQYSLFAIRDFAFVDYIYNSIKGSNLKDNVMEYQHLLSLHNYHTINASNFDFICSHIDDKLKEKRLFLCLILGYYISREKGTFHELPVNFQSKLLLNALVGYNQETLPSNTKELMYTAIIALIRHNAFQMQFDWPVIFTISDEIDPIYAFIDQLKALKYSNENLAKFIQIIGPYIEDIEPQVYIKATKWLIQLCHNTDSLFKLWSDVLLRNNKLDKSIFKCFIEQVRKNFSHDDDDAVTLESQFIKLPIDYRYDLSEIFQSRTLFLLENSSKGWTNENISAIKRLLLSINWCGEEFIKSLELISESHILELLYIFPELLDNWFRSDFSDKEKKLPNLCTTWIKNLSSKLYTNTVNGSSLNDSKFIFLVFQQLERIYPLLGYRINIWQSLTDTAINIVKECSEIHIFAATILIVTLDQDDVKILFSNLVKEILNKTVQQANDELLHNIFVICFHKGEILEVPNSMSEDILYHIMTILQDQSSAFTSSQHHLNILKASKFWNVVLCAGGSVAKLNSHPFIKYIKESINEIGLLFAEKMIDMQLLQQLLEYSDKKLFKHFYSTSKKDFLGGIIVTRDEIAKIRKLYDNYRFQNTILLTFYTEFCPVAQVTDVNDYIKDVKQHTTNLDKIEMKQVLAPDYLAFHEKTLECAKRCYKFRQSQIFRNIFEACIKEDAAATKVEYIAQKLIHIVFDKYNALCKQLEEWGKLKCSDAYLLWRNVADVNSELDLMEDCEISERLLKTLADFSKWIERLEKLEKVVEIFGVQRNDDDWLSKSIRNLKDDSMELEKTKNLFDYLDKNFIKVNQDCWELIKELSNADDFIGFLKKISKRDIKILFNDVNDHSDEKLTQLSLLVQVNQFLFPILNKNKETISDFLKELLHIVEKDHTLGEKISLCNSYNSIFQNIYNKIQNGDEDTKEEIKNAVLNGTYTFARDVKGKCIVSLEYSSKSDVKYNLNEILNLRRRAFLIDESIISKIIIDKEEVSKNVLDEFIHQVDVVQEIINTASMLMQIGHLGYRKFEKKLQGTNNMEEYRKFLKDELEKWQVILDQSHKRCYYLTFFFSHHILSFYDYFTSENLDNENEEECKVLISFVNSKAQLPPHGDVQGILNGFKDHYEILCEIGNELEKIFRNTPIQLLKIKDAGQREIITKGKLFVATYTDKIQVPNTIMSLYASYGYYPEPWQILISTSSTTMEELIIFVKRSFYASSNGYKNSLFCIVNLEILDFEFQYNLVNYIKVMQLEYKNEDYLLALLCYRKSEMSNYILDQFSLEAQEINELDAETLKEVYQELFTNITCISSDLSGQGKTEWIKDVSYSKQKIPLSFLISDNMNLKCLVNKLKACKLKQIQSLHINILSADYPEEVNLFLFELLTFKLVSYNNVIVSIPDTFIFIEISSSANQNLLRYLPILRFSHHKYLNWNIENFRVSQEITSPIQIVCHYLKLYDLEKIDTEENLGHDIKYPLPEEFCQHLIMKYFLNKSDKYILSFKCIEIFVNILADQLIRFLSSQYFTINDLKLNLKEANIGSTIIKSLLSTSKDFVIQSIKAKSAQFKSLTSEYENKIYQFDNSNYNIYFFNPNTLSSYILYNDKNEVSDNIKLLLNGQELEDYNTMTTTELLIKLETIARRSNEELNLPEYALTTDNLMKMALILLRVRANIPVVICGEAGCSKTSLITYLAMIVEVQLCTLNLHAGIDEETIMIFINDTLKKAEKGETWILLDEINTCNRLGLLADLISNKKFKDKPIHPNIRLFATCNPYRHCKRIQSEARHVIENKINLVYQVKPLPDQILDYVWDFGIIKPNDEYKYIQIMVEKELKNNLAHPVFSELLFTSQKFVRKVEESYSVSLRDIKRAITLAKFFYNSLENRPAYKKGHIYPPSGNSTIKTRSYILALNLCYHSRLYKQALRKQYRCEMEQILRDHKINTGENMFSKIIREEQDDYINRMQCPPNTAKNEALLENVLATIVCILTKIPVFIIGETGSSKSLAIRLINSNLRGSDSEDEYFKTLPRVYLFSHQVSLSTTSDDIIKVFNKANEYQEINSKQFPVISVVLLENVELVETSPFDPLKMLHTLLEPNYPAIWPTVSVVGISNNHLNISKSGRALLVQRPQFDMDNLVSVTKFFLARNIELESILESIAKAYLNYEKHGQTLPNFHGLRDYYALIKQLSLNEVTPDNIQMALARNFGGMESSDKLCENYFGDFIKTNNNDNPWSCKQISIEKLIDSNLDDSDARHLMVIGKSDSIVNLLTYHLKRRNLDPVVILGSQFPNDQDDYYYSVLNKITLCIKTGRPLILTDLKMIYGNLYDLWNQNYVIIENDGNAKYFTRITLGACDNPTLFVPSNFKCILIMDEMDLPLAGPPLLNRFEKQKVSIDDILNDRQMLVVKDLFNWINQMLTSFESNSDIQTHNKFTEKELFIGFDDDETLQSLVINIIKNNPEVKDEVILEKCKECLIAIASPDGVLRAELSTIERDEFNKWKQVYFHQQYHDSLYDYFNALLNQENENSLANLKEHLIIVNTSSKINVNIKFCLQDLLGYQAYNLSIFRTESQFSNMVKNFFFESTDQILILQCDIKTINAKYIKLVKHIIEQYQNEFWAKNEQFKTNNPIKHVKYVCLIFHIQQDYEPNSLLSNFICGWKRIFIESLEPPEIPLIDLLDKSLYEVINSKLFDKIVNSTMPFEKILQNELLWCLSCIEYQHSNECYENYISLLSKEILNNSNFIQCIKTKTFEWILTNCKNWQCEVALNKKNYSSKFTCFSLALRNYVIIIIKQTISKILYSLEKFSAISTFFNNKNDESKVKKELSELWKIFFMDNAIINIDNLCEPKPSMYIMSRSINDLEFPFSYYFMNLINYYEKYYFEELDILRQDSENINNESYEDHIEDFKNNVISIHPYFEYLQRYSEFYYNDFIRIILSTYSIKLISKENLDFILRNLIEVTEDKIIDPFILHIYWWKYSNEILIQLKLVETFPNIIIKVQNDFVVHGKLAQDLFRESINSILQNICDDKPWKQDMDYILSILSVTEEIDDDLGKFSNLIICNDLLKINSIPLEKIKEIIYLGKSGKKQEFITAEIINLVFNSLNDNNNDITPIISFISFITRNLKLIPLESDVRLILYKNIFSQSSFILMNSIIEKIFTIEFQQNKEIFFMLMKNPEESLRQSIRLKTINDNIKVIDSNIAELCCDIIQKIFSKFEFNELSPYFKYAIESFVQEDLLSQQIFILQQITSIAFLKEFINQFWKKYFSLSSSMIKEINDIMKINNNSFIQSIRFYFALELNSFDNIKHHEIIKEEFTWLDDCKDMKITYLSKLFKPIKSINFEVSTRNLDKNSFLSIFFKYHESLKLMKHLYPIIRFVKILSFKLEHHLTKKEAQNMTFHEFIKKESADDNEYANLKSLFEEFAFSWNYIINYIFEYQCKELPHNKLFMNLDLPVIFGLVEQKDNGIYLCAIVDFLIKLHNEFLDNIIAIPIGKCEYLKFLEDLSFNKLTPKTYFIIPKKVDQAQDNNFINYDWDDKIFKYNQRNLEIEDDTNLIFDLQKIEMKLAKKLIHNRVYFEMEDNQFYLKNFSFKHELFYYSPRILFEIKNILPQEPIPEEKRLIILALLDPSKSLYNSSNSIDLPEVISLFETILCFIKELSIKNNNILILDLIDQWLKLMRYDITYADILKEFSLKHIISFYELIEEQVANSIIDKIDEKFKTPLTQQMKDSIKNIIDYDDSENQNQQRIPAKAFAFALKRFIYRFLLVDFNIENLNLNTYFLDFTLNLWSDVNEESVEKLFPTCLLVSHAYNSYNFIVEEIEKTMNERQNSRRGKYKKHKKYTS</sequence>
<dbReference type="EMBL" id="AUPC02000177">
    <property type="protein sequence ID" value="POG67121.1"/>
    <property type="molecule type" value="Genomic_DNA"/>
</dbReference>
<comment type="caution">
    <text evidence="1">The sequence shown here is derived from an EMBL/GenBank/DDBJ whole genome shotgun (WGS) entry which is preliminary data.</text>
</comment>
<dbReference type="PANTHER" id="PTHR22605">
    <property type="entry name" value="RZ-TYPE DOMAIN-CONTAINING PROTEIN"/>
    <property type="match status" value="1"/>
</dbReference>
<dbReference type="GO" id="GO:0004842">
    <property type="term" value="F:ubiquitin-protein transferase activity"/>
    <property type="evidence" value="ECO:0007669"/>
    <property type="project" value="InterPro"/>
</dbReference>
<protein>
    <submittedName>
        <fullName evidence="1">Uncharacterized protein</fullName>
    </submittedName>
</protein>
<reference evidence="1 2" key="2">
    <citation type="journal article" date="2018" name="New Phytol.">
        <title>High intraspecific genome diversity in the model arbuscular mycorrhizal symbiont Rhizophagus irregularis.</title>
        <authorList>
            <person name="Chen E.C.H."/>
            <person name="Morin E."/>
            <person name="Beaudet D."/>
            <person name="Noel J."/>
            <person name="Yildirir G."/>
            <person name="Ndikumana S."/>
            <person name="Charron P."/>
            <person name="St-Onge C."/>
            <person name="Giorgi J."/>
            <person name="Kruger M."/>
            <person name="Marton T."/>
            <person name="Ropars J."/>
            <person name="Grigoriev I.V."/>
            <person name="Hainaut M."/>
            <person name="Henrissat B."/>
            <person name="Roux C."/>
            <person name="Martin F."/>
            <person name="Corradi N."/>
        </authorList>
    </citation>
    <scope>NUCLEOTIDE SEQUENCE [LARGE SCALE GENOMIC DNA]</scope>
    <source>
        <strain evidence="1 2">DAOM 197198</strain>
    </source>
</reference>
<name>A0A2P4PP16_RHIID</name>
<evidence type="ECO:0000313" key="2">
    <source>
        <dbReference type="Proteomes" id="UP000018888"/>
    </source>
</evidence>
<reference evidence="1 2" key="1">
    <citation type="journal article" date="2013" name="Proc. Natl. Acad. Sci. U.S.A.">
        <title>Genome of an arbuscular mycorrhizal fungus provides insight into the oldest plant symbiosis.</title>
        <authorList>
            <person name="Tisserant E."/>
            <person name="Malbreil M."/>
            <person name="Kuo A."/>
            <person name="Kohler A."/>
            <person name="Symeonidi A."/>
            <person name="Balestrini R."/>
            <person name="Charron P."/>
            <person name="Duensing N."/>
            <person name="Frei Dit Frey N."/>
            <person name="Gianinazzi-Pearson V."/>
            <person name="Gilbert L.B."/>
            <person name="Handa Y."/>
            <person name="Herr J.R."/>
            <person name="Hijri M."/>
            <person name="Koul R."/>
            <person name="Kawaguchi M."/>
            <person name="Krajinski F."/>
            <person name="Lammers P.J."/>
            <person name="Masclaux F.G."/>
            <person name="Murat C."/>
            <person name="Morin E."/>
            <person name="Ndikumana S."/>
            <person name="Pagni M."/>
            <person name="Petitpierre D."/>
            <person name="Requena N."/>
            <person name="Rosikiewicz P."/>
            <person name="Riley R."/>
            <person name="Saito K."/>
            <person name="San Clemente H."/>
            <person name="Shapiro H."/>
            <person name="van Tuinen D."/>
            <person name="Becard G."/>
            <person name="Bonfante P."/>
            <person name="Paszkowski U."/>
            <person name="Shachar-Hill Y.Y."/>
            <person name="Tuskan G.A."/>
            <person name="Young P.W."/>
            <person name="Sanders I.R."/>
            <person name="Henrissat B."/>
            <person name="Rensing S.A."/>
            <person name="Grigoriev I.V."/>
            <person name="Corradi N."/>
            <person name="Roux C."/>
            <person name="Martin F."/>
        </authorList>
    </citation>
    <scope>NUCLEOTIDE SEQUENCE [LARGE SCALE GENOMIC DNA]</scope>
    <source>
        <strain evidence="1 2">DAOM 197198</strain>
    </source>
</reference>
<dbReference type="InterPro" id="IPR031248">
    <property type="entry name" value="RNF213"/>
</dbReference>
<evidence type="ECO:0000313" key="1">
    <source>
        <dbReference type="EMBL" id="POG67121.1"/>
    </source>
</evidence>
<dbReference type="Gene3D" id="3.40.50.300">
    <property type="entry name" value="P-loop containing nucleotide triphosphate hydrolases"/>
    <property type="match status" value="1"/>
</dbReference>